<dbReference type="Proteomes" id="UP000274756">
    <property type="component" value="Unassembled WGS sequence"/>
</dbReference>
<dbReference type="WBParaSite" id="DME_0000148501-mRNA-1">
    <property type="protein sequence ID" value="DME_0000148501-mRNA-1"/>
    <property type="gene ID" value="DME_0000148501"/>
</dbReference>
<keyword evidence="13" id="KW-1185">Reference proteome</keyword>
<keyword evidence="5" id="KW-0547">Nucleotide-binding</keyword>
<dbReference type="PROSITE" id="PS50011">
    <property type="entry name" value="PROTEIN_KINASE_DOM"/>
    <property type="match status" value="1"/>
</dbReference>
<dbReference type="Gene3D" id="1.10.510.10">
    <property type="entry name" value="Transferase(Phosphotransferase) domain 1"/>
    <property type="match status" value="1"/>
</dbReference>
<keyword evidence="4" id="KW-0808">Transferase</keyword>
<dbReference type="GO" id="GO:0007346">
    <property type="term" value="P:regulation of mitotic cell cycle"/>
    <property type="evidence" value="ECO:0007669"/>
    <property type="project" value="TreeGrafter"/>
</dbReference>
<evidence type="ECO:0000313" key="14">
    <source>
        <dbReference type="WBParaSite" id="DME_0000148501-mRNA-1"/>
    </source>
</evidence>
<comment type="catalytic activity">
    <reaction evidence="9">
        <text>L-seryl-[protein] + ATP = O-phospho-L-seryl-[protein] + ADP + H(+)</text>
        <dbReference type="Rhea" id="RHEA:17989"/>
        <dbReference type="Rhea" id="RHEA-COMP:9863"/>
        <dbReference type="Rhea" id="RHEA-COMP:11604"/>
        <dbReference type="ChEBI" id="CHEBI:15378"/>
        <dbReference type="ChEBI" id="CHEBI:29999"/>
        <dbReference type="ChEBI" id="CHEBI:30616"/>
        <dbReference type="ChEBI" id="CHEBI:83421"/>
        <dbReference type="ChEBI" id="CHEBI:456216"/>
        <dbReference type="EC" id="2.7.11.22"/>
    </reaction>
</comment>
<evidence type="ECO:0000256" key="2">
    <source>
        <dbReference type="ARBA" id="ARBA00012425"/>
    </source>
</evidence>
<dbReference type="InterPro" id="IPR050108">
    <property type="entry name" value="CDK"/>
</dbReference>
<sequence>MEEANSTEISAKFVRITSIFDLSEKSHEKASMTFGQCRPVNDYKKLNRIGEGTYGVVYRALDRKTKEIATLKQIRLSTDSDSGISISVIREVHLLMSLKHENIVSLREVAVGREIKSIFLVMEYCSQVVFHDLAYLLDNIAMPFTEAQVKCLFIQLLKALKYLHNKHIVHRDLKVILNYLNYLFLWNQVHINFFRGMITVKIVYFFEVSNLLLNDDGCMKVADFGLARKFGNPPRQMTPNVVTLWYRSPEILFGSQQQNTGVDIWASGCILGELLLNRPLLPGKSQIDQINKIIDLLGTPSEKIWKGFNELEFVQKCDLRLQPYNKLKCVFKHASPSCLQLLNALFTYDPKLRISAKSALSSSYFTEPPLPCDPKLMPSFPQHRNRRHAKEDIHRLFHK</sequence>
<dbReference type="Gene3D" id="3.30.200.20">
    <property type="entry name" value="Phosphorylase Kinase, domain 1"/>
    <property type="match status" value="1"/>
</dbReference>
<dbReference type="GO" id="GO:0005524">
    <property type="term" value="F:ATP binding"/>
    <property type="evidence" value="ECO:0007669"/>
    <property type="project" value="UniProtKB-KW"/>
</dbReference>
<keyword evidence="6" id="KW-0418">Kinase</keyword>
<dbReference type="PANTHER" id="PTHR24056:SF508">
    <property type="entry name" value="CYCLIN-DEPENDENT KINASE 10"/>
    <property type="match status" value="1"/>
</dbReference>
<comment type="catalytic activity">
    <reaction evidence="8">
        <text>L-threonyl-[protein] + ATP = O-phospho-L-threonyl-[protein] + ADP + H(+)</text>
        <dbReference type="Rhea" id="RHEA:46608"/>
        <dbReference type="Rhea" id="RHEA-COMP:11060"/>
        <dbReference type="Rhea" id="RHEA-COMP:11605"/>
        <dbReference type="ChEBI" id="CHEBI:15378"/>
        <dbReference type="ChEBI" id="CHEBI:30013"/>
        <dbReference type="ChEBI" id="CHEBI:30616"/>
        <dbReference type="ChEBI" id="CHEBI:61977"/>
        <dbReference type="ChEBI" id="CHEBI:456216"/>
        <dbReference type="EC" id="2.7.11.22"/>
    </reaction>
</comment>
<feature type="domain" description="Protein kinase" evidence="10">
    <location>
        <begin position="43"/>
        <end position="365"/>
    </location>
</feature>
<evidence type="ECO:0000256" key="4">
    <source>
        <dbReference type="ARBA" id="ARBA00022679"/>
    </source>
</evidence>
<dbReference type="EMBL" id="UYYG01001153">
    <property type="protein sequence ID" value="VDN55872.1"/>
    <property type="molecule type" value="Genomic_DNA"/>
</dbReference>
<dbReference type="FunFam" id="3.30.200.20:FF:000124">
    <property type="entry name" value="Cyclin-dependent kinase 4"/>
    <property type="match status" value="1"/>
</dbReference>
<evidence type="ECO:0000256" key="1">
    <source>
        <dbReference type="ARBA" id="ARBA00006485"/>
    </source>
</evidence>
<dbReference type="SUPFAM" id="SSF56112">
    <property type="entry name" value="Protein kinase-like (PK-like)"/>
    <property type="match status" value="1"/>
</dbReference>
<proteinExistence type="inferred from homology"/>
<evidence type="ECO:0000256" key="5">
    <source>
        <dbReference type="ARBA" id="ARBA00022741"/>
    </source>
</evidence>
<dbReference type="OrthoDB" id="1732493at2759"/>
<evidence type="ECO:0000256" key="8">
    <source>
        <dbReference type="ARBA" id="ARBA00047811"/>
    </source>
</evidence>
<dbReference type="PANTHER" id="PTHR24056">
    <property type="entry name" value="CELL DIVISION PROTEIN KINASE"/>
    <property type="match status" value="1"/>
</dbReference>
<comment type="similarity">
    <text evidence="1">Belongs to the protein kinase superfamily. CMGC Ser/Thr protein kinase family. CDC2/CDKX subfamily.</text>
</comment>
<evidence type="ECO:0000256" key="3">
    <source>
        <dbReference type="ARBA" id="ARBA00022527"/>
    </source>
</evidence>
<evidence type="ECO:0000256" key="7">
    <source>
        <dbReference type="ARBA" id="ARBA00022840"/>
    </source>
</evidence>
<dbReference type="InterPro" id="IPR011009">
    <property type="entry name" value="Kinase-like_dom_sf"/>
</dbReference>
<evidence type="ECO:0000313" key="12">
    <source>
        <dbReference type="Proteomes" id="UP000038040"/>
    </source>
</evidence>
<name>A0A158Q325_DRAME</name>
<dbReference type="EC" id="2.7.11.22" evidence="2"/>
<evidence type="ECO:0000313" key="11">
    <source>
        <dbReference type="EMBL" id="VDN55872.1"/>
    </source>
</evidence>
<evidence type="ECO:0000259" key="10">
    <source>
        <dbReference type="PROSITE" id="PS50011"/>
    </source>
</evidence>
<reference evidence="11 13" key="2">
    <citation type="submission" date="2018-11" db="EMBL/GenBank/DDBJ databases">
        <authorList>
            <consortium name="Pathogen Informatics"/>
        </authorList>
    </citation>
    <scope>NUCLEOTIDE SEQUENCE [LARGE SCALE GENOMIC DNA]</scope>
</reference>
<dbReference type="GO" id="GO:0005634">
    <property type="term" value="C:nucleus"/>
    <property type="evidence" value="ECO:0007669"/>
    <property type="project" value="TreeGrafter"/>
</dbReference>
<organism evidence="12 14">
    <name type="scientific">Dracunculus medinensis</name>
    <name type="common">Guinea worm</name>
    <dbReference type="NCBI Taxonomy" id="318479"/>
    <lineage>
        <taxon>Eukaryota</taxon>
        <taxon>Metazoa</taxon>
        <taxon>Ecdysozoa</taxon>
        <taxon>Nematoda</taxon>
        <taxon>Chromadorea</taxon>
        <taxon>Rhabditida</taxon>
        <taxon>Spirurina</taxon>
        <taxon>Dracunculoidea</taxon>
        <taxon>Dracunculidae</taxon>
        <taxon>Dracunculus</taxon>
    </lineage>
</organism>
<dbReference type="GO" id="GO:0004693">
    <property type="term" value="F:cyclin-dependent protein serine/threonine kinase activity"/>
    <property type="evidence" value="ECO:0007669"/>
    <property type="project" value="UniProtKB-EC"/>
</dbReference>
<dbReference type="Proteomes" id="UP000038040">
    <property type="component" value="Unplaced"/>
</dbReference>
<keyword evidence="7" id="KW-0067">ATP-binding</keyword>
<protein>
    <recommendedName>
        <fullName evidence="2">cyclin-dependent kinase</fullName>
        <ecNumber evidence="2">2.7.11.22</ecNumber>
    </recommendedName>
</protein>
<dbReference type="AlphaFoldDB" id="A0A158Q325"/>
<evidence type="ECO:0000256" key="9">
    <source>
        <dbReference type="ARBA" id="ARBA00048367"/>
    </source>
</evidence>
<reference evidence="14" key="1">
    <citation type="submission" date="2016-04" db="UniProtKB">
        <authorList>
            <consortium name="WormBaseParasite"/>
        </authorList>
    </citation>
    <scope>IDENTIFICATION</scope>
</reference>
<dbReference type="FunFam" id="1.10.510.10:FF:000624">
    <property type="entry name" value="Mitogen-activated protein kinase"/>
    <property type="match status" value="1"/>
</dbReference>
<evidence type="ECO:0000313" key="13">
    <source>
        <dbReference type="Proteomes" id="UP000274756"/>
    </source>
</evidence>
<keyword evidence="3" id="KW-0723">Serine/threonine-protein kinase</keyword>
<dbReference type="InterPro" id="IPR000719">
    <property type="entry name" value="Prot_kinase_dom"/>
</dbReference>
<accession>A0A158Q325</accession>
<dbReference type="Pfam" id="PF00069">
    <property type="entry name" value="Pkinase"/>
    <property type="match status" value="2"/>
</dbReference>
<gene>
    <name evidence="11" type="ORF">DME_LOCUS5845</name>
</gene>
<dbReference type="STRING" id="318479.A0A158Q325"/>
<evidence type="ECO:0000256" key="6">
    <source>
        <dbReference type="ARBA" id="ARBA00022777"/>
    </source>
</evidence>